<evidence type="ECO:0000256" key="14">
    <source>
        <dbReference type="PROSITE-ProRule" id="PRU00023"/>
    </source>
</evidence>
<comment type="similarity">
    <text evidence="13">Belongs to the plant 'ANKYRIN-BTB/POZ' family. 'NPR1-like' subfamily.</text>
</comment>
<evidence type="ECO:0000259" key="16">
    <source>
        <dbReference type="PROSITE" id="PS50097"/>
    </source>
</evidence>
<evidence type="ECO:0000256" key="12">
    <source>
        <dbReference type="ARBA" id="ARBA00023242"/>
    </source>
</evidence>
<dbReference type="SMART" id="SM00225">
    <property type="entry name" value="BTB"/>
    <property type="match status" value="1"/>
</dbReference>
<evidence type="ECO:0000313" key="19">
    <source>
        <dbReference type="Proteomes" id="UP000257109"/>
    </source>
</evidence>
<reference evidence="18" key="1">
    <citation type="submission" date="2018-05" db="EMBL/GenBank/DDBJ databases">
        <title>Draft genome of Mucuna pruriens seed.</title>
        <authorList>
            <person name="Nnadi N.E."/>
            <person name="Vos R."/>
            <person name="Hasami M.H."/>
            <person name="Devisetty U.K."/>
            <person name="Aguiy J.C."/>
        </authorList>
    </citation>
    <scope>NUCLEOTIDE SEQUENCE [LARGE SCALE GENOMIC DNA]</scope>
    <source>
        <strain evidence="18">JCA_2017</strain>
    </source>
</reference>
<dbReference type="SUPFAM" id="SSF48403">
    <property type="entry name" value="Ankyrin repeat"/>
    <property type="match status" value="1"/>
</dbReference>
<evidence type="ECO:0000256" key="6">
    <source>
        <dbReference type="ARBA" id="ARBA00022737"/>
    </source>
</evidence>
<comment type="pathway">
    <text evidence="3">Protein modification; protein ubiquitination.</text>
</comment>
<evidence type="ECO:0000256" key="15">
    <source>
        <dbReference type="PROSITE-ProRule" id="PRU01391"/>
    </source>
</evidence>
<dbReference type="InterPro" id="IPR044292">
    <property type="entry name" value="NPR"/>
</dbReference>
<dbReference type="GO" id="GO:0008270">
    <property type="term" value="F:zinc ion binding"/>
    <property type="evidence" value="ECO:0007669"/>
    <property type="project" value="UniProtKB-KW"/>
</dbReference>
<evidence type="ECO:0000256" key="3">
    <source>
        <dbReference type="ARBA" id="ARBA00004906"/>
    </source>
</evidence>
<evidence type="ECO:0000256" key="8">
    <source>
        <dbReference type="ARBA" id="ARBA00022786"/>
    </source>
</evidence>
<keyword evidence="8" id="KW-0833">Ubl conjugation pathway</keyword>
<feature type="domain" description="BTB" evidence="16">
    <location>
        <begin position="126"/>
        <end position="202"/>
    </location>
</feature>
<dbReference type="GO" id="GO:0009862">
    <property type="term" value="P:systemic acquired resistance, salicylic acid mediated signaling pathway"/>
    <property type="evidence" value="ECO:0007669"/>
    <property type="project" value="InterPro"/>
</dbReference>
<dbReference type="AlphaFoldDB" id="A0A371F7C6"/>
<dbReference type="GO" id="GO:0009877">
    <property type="term" value="P:nodulation"/>
    <property type="evidence" value="ECO:0007669"/>
    <property type="project" value="UniProtKB-KW"/>
</dbReference>
<dbReference type="InterPro" id="IPR002110">
    <property type="entry name" value="Ankyrin_rpt"/>
</dbReference>
<dbReference type="GO" id="GO:2000031">
    <property type="term" value="P:regulation of salicylic acid mediated signaling pathway"/>
    <property type="evidence" value="ECO:0007669"/>
    <property type="project" value="InterPro"/>
</dbReference>
<dbReference type="Pfam" id="PF12796">
    <property type="entry name" value="Ank_2"/>
    <property type="match status" value="1"/>
</dbReference>
<name>A0A371F7C6_MUCPR</name>
<dbReference type="FunFam" id="3.30.710.10:FF:000110">
    <property type="entry name" value="Regulatory protein NPR3"/>
    <property type="match status" value="1"/>
</dbReference>
<keyword evidence="11 14" id="KW-0040">ANK repeat</keyword>
<evidence type="ECO:0000256" key="7">
    <source>
        <dbReference type="ARBA" id="ARBA00022771"/>
    </source>
</evidence>
<keyword evidence="19" id="KW-1185">Reference proteome</keyword>
<dbReference type="FunFam" id="1.25.40.20:FF:000123">
    <property type="entry name" value="regulatory protein NPR3-like"/>
    <property type="match status" value="1"/>
</dbReference>
<keyword evidence="12" id="KW-0539">Nucleus</keyword>
<evidence type="ECO:0000256" key="1">
    <source>
        <dbReference type="ARBA" id="ARBA00004123"/>
    </source>
</evidence>
<dbReference type="Proteomes" id="UP000257109">
    <property type="component" value="Unassembled WGS sequence"/>
</dbReference>
<evidence type="ECO:0000256" key="2">
    <source>
        <dbReference type="ARBA" id="ARBA00004413"/>
    </source>
</evidence>
<dbReference type="Pfam" id="PF12313">
    <property type="entry name" value="NPR1_like_C"/>
    <property type="match status" value="1"/>
</dbReference>
<dbReference type="PROSITE" id="PS50097">
    <property type="entry name" value="BTB"/>
    <property type="match status" value="1"/>
</dbReference>
<dbReference type="InterPro" id="IPR011333">
    <property type="entry name" value="SKP1/BTB/POZ_sf"/>
</dbReference>
<dbReference type="GO" id="GO:0005886">
    <property type="term" value="C:plasma membrane"/>
    <property type="evidence" value="ECO:0007669"/>
    <property type="project" value="UniProtKB-SubCell"/>
</dbReference>
<dbReference type="PANTHER" id="PTHR46475:SF7">
    <property type="entry name" value="REGULATORY PROTEIN, PUTATIVE-RELATED"/>
    <property type="match status" value="1"/>
</dbReference>
<keyword evidence="6" id="KW-0677">Repeat</keyword>
<dbReference type="InterPro" id="IPR036770">
    <property type="entry name" value="Ankyrin_rpt-contain_sf"/>
</dbReference>
<feature type="non-terminal residue" evidence="18">
    <location>
        <position position="1"/>
    </location>
</feature>
<keyword evidence="7 15" id="KW-0863">Zinc-finger</keyword>
<dbReference type="EMBL" id="QJKJ01010253">
    <property type="protein sequence ID" value="RDX74201.1"/>
    <property type="molecule type" value="Genomic_DNA"/>
</dbReference>
<dbReference type="CDD" id="cd18310">
    <property type="entry name" value="BTB_POZ_NPR_plant"/>
    <property type="match status" value="1"/>
</dbReference>
<dbReference type="GO" id="GO:0050832">
    <property type="term" value="P:defense response to fungus"/>
    <property type="evidence" value="ECO:0007669"/>
    <property type="project" value="TreeGrafter"/>
</dbReference>
<proteinExistence type="inferred from homology"/>
<dbReference type="PROSITE" id="PS52046">
    <property type="entry name" value="ZF_C2HC_NPR"/>
    <property type="match status" value="1"/>
</dbReference>
<dbReference type="Gene3D" id="1.25.40.20">
    <property type="entry name" value="Ankyrin repeat-containing domain"/>
    <property type="match status" value="1"/>
</dbReference>
<feature type="repeat" description="ANK" evidence="14">
    <location>
        <begin position="393"/>
        <end position="418"/>
    </location>
</feature>
<evidence type="ECO:0000256" key="5">
    <source>
        <dbReference type="ARBA" id="ARBA00022723"/>
    </source>
</evidence>
<evidence type="ECO:0000256" key="4">
    <source>
        <dbReference type="ARBA" id="ARBA00022458"/>
    </source>
</evidence>
<evidence type="ECO:0000313" key="18">
    <source>
        <dbReference type="EMBL" id="RDX74201.1"/>
    </source>
</evidence>
<comment type="subcellular location">
    <subcellularLocation>
        <location evidence="2">Cell membrane</location>
        <topology evidence="2">Peripheral membrane protein</topology>
        <orientation evidence="2">Cytoplasmic side</orientation>
    </subcellularLocation>
    <subcellularLocation>
        <location evidence="1">Nucleus</location>
    </subcellularLocation>
</comment>
<dbReference type="GO" id="GO:0005634">
    <property type="term" value="C:nucleus"/>
    <property type="evidence" value="ECO:0007669"/>
    <property type="project" value="UniProtKB-SubCell"/>
</dbReference>
<dbReference type="SUPFAM" id="SSF54695">
    <property type="entry name" value="POZ domain"/>
    <property type="match status" value="1"/>
</dbReference>
<keyword evidence="4" id="KW-0536">Nodulation</keyword>
<dbReference type="STRING" id="157652.A0A371F7C6"/>
<dbReference type="PROSITE" id="PS50088">
    <property type="entry name" value="ANK_REPEAT"/>
    <property type="match status" value="1"/>
</dbReference>
<dbReference type="SMART" id="SM00248">
    <property type="entry name" value="ANK"/>
    <property type="match status" value="3"/>
</dbReference>
<dbReference type="OrthoDB" id="71307at2759"/>
<evidence type="ECO:0000256" key="11">
    <source>
        <dbReference type="ARBA" id="ARBA00023043"/>
    </source>
</evidence>
<dbReference type="Pfam" id="PF00651">
    <property type="entry name" value="BTB"/>
    <property type="match status" value="1"/>
</dbReference>
<dbReference type="InterPro" id="IPR000210">
    <property type="entry name" value="BTB/POZ_dom"/>
</dbReference>
<protein>
    <submittedName>
        <fullName evidence="18">BTB/POZ domain and ankyrin repeat-containing protein NPR2</fullName>
    </submittedName>
</protein>
<accession>A0A371F7C6</accession>
<comment type="caution">
    <text evidence="18">The sequence shown here is derived from an EMBL/GenBank/DDBJ whole genome shotgun (WGS) entry which is preliminary data.</text>
</comment>
<dbReference type="GO" id="GO:2000022">
    <property type="term" value="P:regulation of jasmonic acid mediated signaling pathway"/>
    <property type="evidence" value="ECO:0007669"/>
    <property type="project" value="InterPro"/>
</dbReference>
<evidence type="ECO:0000256" key="10">
    <source>
        <dbReference type="ARBA" id="ARBA00022833"/>
    </source>
</evidence>
<feature type="domain" description="C2HC NPR-type" evidence="17">
    <location>
        <begin position="205"/>
        <end position="219"/>
    </location>
</feature>
<keyword evidence="9" id="KW-0611">Plant defense</keyword>
<sequence length="646" mass="72207">NTGSLGYRVSSAKRALSVSALFQEYVTQDLPLVGLSSSSLLTQTVTLYSNSPLTQLEFYIFGVMDNSNDSSSSLSFVSSHLSHGSSNHNVSSNTSNENGTNIEILSLSKLSGSLEKLLIEADYDYSDAEILVEDIPVGIHRCILASRSPFFHELFKKGIDGSGKEGKPRYLMSDLVPYGTVGYEAFQVFLYYLYTGKLKASQTEVTTCVDETCIHDACRPAINYSLELMYASATFQMKELVLLFQRHLLNFVEKALVEDVVPILLAAFNCQLDQLLSRCIQRVARSDFDNISMEKELPLEVVTEIKALRLQSQPESTPNAMEVELLNEKRKKRIHKALDSDDVELLKLLLNESSSVTLDDAFALHYACAYSDSKVIQEVLNLGLADILLRNSRGYTVLHVAARRKDPSILVALLKKGACASDTTPDGQTALAICQRLTRRKDYHEKTVQCKESNKDRLCVDVLEREMRRNSMTVTMSVSSQLTADDLHMRLDYLEDRVTFARLLFPAEARVAIENAEADSSSLYASSSALKGPNGNLKEVDLNESPSTRTTKLQLKLHSLIKTVENGRRFFPHCSEVIDNFLEDDMPDVFFLEKGSEEEQKIKKARFMELKDDVQKAFHKDMAENIHSGFSSSVSSSSSSSRREDL</sequence>
<evidence type="ECO:0000256" key="9">
    <source>
        <dbReference type="ARBA" id="ARBA00022821"/>
    </source>
</evidence>
<organism evidence="18 19">
    <name type="scientific">Mucuna pruriens</name>
    <name type="common">Velvet bean</name>
    <name type="synonym">Dolichos pruriens</name>
    <dbReference type="NCBI Taxonomy" id="157652"/>
    <lineage>
        <taxon>Eukaryota</taxon>
        <taxon>Viridiplantae</taxon>
        <taxon>Streptophyta</taxon>
        <taxon>Embryophyta</taxon>
        <taxon>Tracheophyta</taxon>
        <taxon>Spermatophyta</taxon>
        <taxon>Magnoliopsida</taxon>
        <taxon>eudicotyledons</taxon>
        <taxon>Gunneridae</taxon>
        <taxon>Pentapetalae</taxon>
        <taxon>rosids</taxon>
        <taxon>fabids</taxon>
        <taxon>Fabales</taxon>
        <taxon>Fabaceae</taxon>
        <taxon>Papilionoideae</taxon>
        <taxon>50 kb inversion clade</taxon>
        <taxon>NPAAA clade</taxon>
        <taxon>indigoferoid/millettioid clade</taxon>
        <taxon>Phaseoleae</taxon>
        <taxon>Mucuna</taxon>
    </lineage>
</organism>
<dbReference type="PANTHER" id="PTHR46475">
    <property type="entry name" value="REGULATORY PROTEIN NPR3"/>
    <property type="match status" value="1"/>
</dbReference>
<comment type="caution">
    <text evidence="15">Lacks conserved residue(s) required for the propagation of feature annotation.</text>
</comment>
<dbReference type="PROSITE" id="PS50297">
    <property type="entry name" value="ANK_REP_REGION"/>
    <property type="match status" value="1"/>
</dbReference>
<keyword evidence="10" id="KW-0862">Zinc</keyword>
<evidence type="ECO:0000259" key="17">
    <source>
        <dbReference type="PROSITE" id="PS52046"/>
    </source>
</evidence>
<evidence type="ECO:0000256" key="13">
    <source>
        <dbReference type="ARBA" id="ARBA00044947"/>
    </source>
</evidence>
<dbReference type="InterPro" id="IPR021094">
    <property type="entry name" value="NPR1/NIM1-like_C"/>
</dbReference>
<dbReference type="InterPro" id="IPR057250">
    <property type="entry name" value="Znf_C2HC_NPR-type"/>
</dbReference>
<gene>
    <name evidence="18" type="primary">NPR2</name>
    <name evidence="18" type="ORF">CR513_46078</name>
</gene>
<dbReference type="GO" id="GO:0042742">
    <property type="term" value="P:defense response to bacterium"/>
    <property type="evidence" value="ECO:0007669"/>
    <property type="project" value="TreeGrafter"/>
</dbReference>
<keyword evidence="5" id="KW-0479">Metal-binding</keyword>
<dbReference type="Gene3D" id="3.30.710.10">
    <property type="entry name" value="Potassium Channel Kv1.1, Chain A"/>
    <property type="match status" value="1"/>
</dbReference>